<feature type="region of interest" description="Disordered" evidence="1">
    <location>
        <begin position="97"/>
        <end position="146"/>
    </location>
</feature>
<feature type="compositionally biased region" description="Low complexity" evidence="1">
    <location>
        <begin position="131"/>
        <end position="146"/>
    </location>
</feature>
<evidence type="ECO:0000259" key="3">
    <source>
        <dbReference type="Pfam" id="PF25485"/>
    </source>
</evidence>
<organism evidence="4 5">
    <name type="scientific">Cyphellophora attinorum</name>
    <dbReference type="NCBI Taxonomy" id="1664694"/>
    <lineage>
        <taxon>Eukaryota</taxon>
        <taxon>Fungi</taxon>
        <taxon>Dikarya</taxon>
        <taxon>Ascomycota</taxon>
        <taxon>Pezizomycotina</taxon>
        <taxon>Eurotiomycetes</taxon>
        <taxon>Chaetothyriomycetidae</taxon>
        <taxon>Chaetothyriales</taxon>
        <taxon>Cyphellophoraceae</taxon>
        <taxon>Cyphellophora</taxon>
    </lineage>
</organism>
<evidence type="ECO:0000313" key="4">
    <source>
        <dbReference type="EMBL" id="KPI38912.1"/>
    </source>
</evidence>
<keyword evidence="2" id="KW-0732">Signal</keyword>
<name>A0A0N1NY90_9EURO</name>
<dbReference type="OrthoDB" id="4161711at2759"/>
<dbReference type="EMBL" id="LFJN01000017">
    <property type="protein sequence ID" value="KPI38912.1"/>
    <property type="molecule type" value="Genomic_DNA"/>
</dbReference>
<dbReference type="STRING" id="1664694.A0A0N1NY90"/>
<dbReference type="VEuPathDB" id="FungiDB:AB675_5797"/>
<gene>
    <name evidence="4" type="ORF">AB675_5797</name>
</gene>
<sequence length="423" mass="43256">MAPKKSLIWSSIAAFLLGTASAQAPAVTTVKVDAAGSTCPPDVTVAVVTGVYNTYISASTLYSFYIPGNGNAIVINNGPTYYQTTYVVTTTATVTASPTGGNTINPGQQSTTGTSPVATGSGSTTQGPAASTTTPPIQSTVPPPSTVTTASSIVAVVTNSDGSVSTTTLAPEPDLSIGQNFPPGTVAAIPSESPALIAVAIPGLSNKKRQEAGSGSKALGYAGAPEGATADSCAYAKRYFIQDGLMTELNSGGQVNRNVSQDFVQFEPSFDSNTAISSFKFVDGVLSWDTPIEDGGSANFYQCGDSKVYAGWPSPRLPDCYSVVLGAVGASSCPYDFSAREEPALPPPDVSSSTTDEATVSTTDVPPSSSADQPTSQVITTEVTTEVTVTQSDGGTTIVTTVTDVTITPRHLLPLRQTRQSIL</sequence>
<feature type="compositionally biased region" description="Polar residues" evidence="1">
    <location>
        <begin position="97"/>
        <end position="130"/>
    </location>
</feature>
<proteinExistence type="predicted"/>
<feature type="signal peptide" evidence="2">
    <location>
        <begin position="1"/>
        <end position="22"/>
    </location>
</feature>
<protein>
    <recommendedName>
        <fullName evidence="3">DUF7908 domain-containing protein</fullName>
    </recommendedName>
</protein>
<dbReference type="AlphaFoldDB" id="A0A0N1NY90"/>
<feature type="region of interest" description="Disordered" evidence="1">
    <location>
        <begin position="339"/>
        <end position="378"/>
    </location>
</feature>
<dbReference type="InterPro" id="IPR057230">
    <property type="entry name" value="DUF7908"/>
</dbReference>
<feature type="chain" id="PRO_5005879434" description="DUF7908 domain-containing protein" evidence="2">
    <location>
        <begin position="23"/>
        <end position="423"/>
    </location>
</feature>
<dbReference type="Pfam" id="PF25485">
    <property type="entry name" value="DUF7908"/>
    <property type="match status" value="1"/>
</dbReference>
<evidence type="ECO:0000256" key="2">
    <source>
        <dbReference type="SAM" id="SignalP"/>
    </source>
</evidence>
<dbReference type="Proteomes" id="UP000038010">
    <property type="component" value="Unassembled WGS sequence"/>
</dbReference>
<accession>A0A0N1NY90</accession>
<dbReference type="GeneID" id="28737913"/>
<dbReference type="RefSeq" id="XP_017998875.1">
    <property type="nucleotide sequence ID" value="XM_018146033.1"/>
</dbReference>
<reference evidence="4 5" key="1">
    <citation type="submission" date="2015-06" db="EMBL/GenBank/DDBJ databases">
        <title>Draft genome of the ant-associated black yeast Phialophora attae CBS 131958.</title>
        <authorList>
            <person name="Moreno L.F."/>
            <person name="Stielow B.J."/>
            <person name="de Hoog S."/>
            <person name="Vicente V.A."/>
            <person name="Weiss V.A."/>
            <person name="de Vries M."/>
            <person name="Cruz L.M."/>
            <person name="Souza E.M."/>
        </authorList>
    </citation>
    <scope>NUCLEOTIDE SEQUENCE [LARGE SCALE GENOMIC DNA]</scope>
    <source>
        <strain evidence="4 5">CBS 131958</strain>
    </source>
</reference>
<comment type="caution">
    <text evidence="4">The sequence shown here is derived from an EMBL/GenBank/DDBJ whole genome shotgun (WGS) entry which is preliminary data.</text>
</comment>
<keyword evidence="5" id="KW-1185">Reference proteome</keyword>
<feature type="compositionally biased region" description="Low complexity" evidence="1">
    <location>
        <begin position="358"/>
        <end position="378"/>
    </location>
</feature>
<evidence type="ECO:0000256" key="1">
    <source>
        <dbReference type="SAM" id="MobiDB-lite"/>
    </source>
</evidence>
<evidence type="ECO:0000313" key="5">
    <source>
        <dbReference type="Proteomes" id="UP000038010"/>
    </source>
</evidence>
<feature type="domain" description="DUF7908" evidence="3">
    <location>
        <begin position="191"/>
        <end position="329"/>
    </location>
</feature>